<protein>
    <recommendedName>
        <fullName evidence="1">RNA-directed DNA polymerase</fullName>
        <ecNumber evidence="1">2.7.7.49</ecNumber>
    </recommendedName>
</protein>
<dbReference type="InterPro" id="IPR036397">
    <property type="entry name" value="RNaseH_sf"/>
</dbReference>
<dbReference type="GO" id="GO:0003676">
    <property type="term" value="F:nucleic acid binding"/>
    <property type="evidence" value="ECO:0007669"/>
    <property type="project" value="InterPro"/>
</dbReference>
<dbReference type="GO" id="GO:0015074">
    <property type="term" value="P:DNA integration"/>
    <property type="evidence" value="ECO:0007669"/>
    <property type="project" value="InterPro"/>
</dbReference>
<sequence length="407" mass="47797">MRMKIQRYDIELHYVPGKYLYLADTLSRATSTDNKITESEDKFDEEVEAHVGLLRMHLNATDHKVMEIQKATSEDAVCNSLSFYIKNGWPNSIKRVQPIVQHYHKFQNELTEYRGLIYKRDKLIIPLNCRPDLLSKLHYSHFGVNKTKNKARLRFYWPGMARDIEKMILSCNICMTHRKNNPQEPLISHDILNLVDYYSKYIEIAKLEDSTSSNQVIVHLKSIFARHGIPDVVMSDNGPQFTSKLFKKFSQEWEFQHITSSPLYPQSNGLVERNVQIVKNSLIKAKQTNRDMYLVLLHYRNSPIEGINFSPAQLLMGRTLRATLPINESLLIPTTPNKNLVKNALRKRQESQRYYYIRGTKSLYPLKHRQKIYVKTQLKDKEWRPATIENRKEQPRSYMFKNSEGDS</sequence>
<feature type="domain" description="Integrase catalytic" evidence="3">
    <location>
        <begin position="191"/>
        <end position="333"/>
    </location>
</feature>
<evidence type="ECO:0000313" key="4">
    <source>
        <dbReference type="EMBL" id="KAF2878627.1"/>
    </source>
</evidence>
<keyword evidence="5" id="KW-1185">Reference proteome</keyword>
<dbReference type="Gene3D" id="3.30.420.10">
    <property type="entry name" value="Ribonuclease H-like superfamily/Ribonuclease H"/>
    <property type="match status" value="1"/>
</dbReference>
<dbReference type="EMBL" id="VTPC01091319">
    <property type="protein sequence ID" value="KAF2878627.1"/>
    <property type="molecule type" value="Genomic_DNA"/>
</dbReference>
<dbReference type="OrthoDB" id="6773944at2759"/>
<dbReference type="Proteomes" id="UP000801492">
    <property type="component" value="Unassembled WGS sequence"/>
</dbReference>
<proteinExistence type="predicted"/>
<dbReference type="SUPFAM" id="SSF53098">
    <property type="entry name" value="Ribonuclease H-like"/>
    <property type="match status" value="1"/>
</dbReference>
<dbReference type="InterPro" id="IPR041588">
    <property type="entry name" value="Integrase_H2C2"/>
</dbReference>
<dbReference type="GO" id="GO:0003964">
    <property type="term" value="F:RNA-directed DNA polymerase activity"/>
    <property type="evidence" value="ECO:0007669"/>
    <property type="project" value="UniProtKB-EC"/>
</dbReference>
<dbReference type="InterPro" id="IPR001584">
    <property type="entry name" value="Integrase_cat-core"/>
</dbReference>
<evidence type="ECO:0000256" key="1">
    <source>
        <dbReference type="ARBA" id="ARBA00012493"/>
    </source>
</evidence>
<feature type="region of interest" description="Disordered" evidence="2">
    <location>
        <begin position="387"/>
        <end position="407"/>
    </location>
</feature>
<dbReference type="PROSITE" id="PS50994">
    <property type="entry name" value="INTEGRASE"/>
    <property type="match status" value="1"/>
</dbReference>
<dbReference type="EC" id="2.7.7.49" evidence="1"/>
<reference evidence="4" key="1">
    <citation type="submission" date="2019-08" db="EMBL/GenBank/DDBJ databases">
        <title>The genome of the North American firefly Photinus pyralis.</title>
        <authorList>
            <consortium name="Photinus pyralis genome working group"/>
            <person name="Fallon T.R."/>
            <person name="Sander Lower S.E."/>
            <person name="Weng J.-K."/>
        </authorList>
    </citation>
    <scope>NUCLEOTIDE SEQUENCE</scope>
    <source>
        <strain evidence="4">TRF0915ILg1</strain>
        <tissue evidence="4">Whole body</tissue>
    </source>
</reference>
<dbReference type="Pfam" id="PF17921">
    <property type="entry name" value="Integrase_H2C2"/>
    <property type="match status" value="1"/>
</dbReference>
<dbReference type="PANTHER" id="PTHR37984">
    <property type="entry name" value="PROTEIN CBG26694"/>
    <property type="match status" value="1"/>
</dbReference>
<evidence type="ECO:0000313" key="5">
    <source>
        <dbReference type="Proteomes" id="UP000801492"/>
    </source>
</evidence>
<comment type="caution">
    <text evidence="4">The sequence shown here is derived from an EMBL/GenBank/DDBJ whole genome shotgun (WGS) entry which is preliminary data.</text>
</comment>
<accession>A0A8K0C4U2</accession>
<dbReference type="Gene3D" id="1.10.340.70">
    <property type="match status" value="1"/>
</dbReference>
<evidence type="ECO:0000259" key="3">
    <source>
        <dbReference type="PROSITE" id="PS50994"/>
    </source>
</evidence>
<gene>
    <name evidence="4" type="ORF">ILUMI_27549</name>
</gene>
<dbReference type="FunFam" id="1.10.340.70:FF:000004">
    <property type="entry name" value="Retrovirus-related Pol polyprotein from transposon 297-like Protein"/>
    <property type="match status" value="1"/>
</dbReference>
<dbReference type="Pfam" id="PF00665">
    <property type="entry name" value="rve"/>
    <property type="match status" value="1"/>
</dbReference>
<dbReference type="PANTHER" id="PTHR37984:SF7">
    <property type="entry name" value="INTEGRASE CATALYTIC DOMAIN-CONTAINING PROTEIN"/>
    <property type="match status" value="1"/>
</dbReference>
<dbReference type="FunFam" id="3.30.420.10:FF:000063">
    <property type="entry name" value="Retrovirus-related Pol polyprotein from transposon 297-like Protein"/>
    <property type="match status" value="1"/>
</dbReference>
<evidence type="ECO:0000256" key="2">
    <source>
        <dbReference type="SAM" id="MobiDB-lite"/>
    </source>
</evidence>
<dbReference type="AlphaFoldDB" id="A0A8K0C4U2"/>
<dbReference type="InterPro" id="IPR012337">
    <property type="entry name" value="RNaseH-like_sf"/>
</dbReference>
<name>A0A8K0C4U2_IGNLU</name>
<organism evidence="4 5">
    <name type="scientific">Ignelater luminosus</name>
    <name type="common">Cucubano</name>
    <name type="synonym">Pyrophorus luminosus</name>
    <dbReference type="NCBI Taxonomy" id="2038154"/>
    <lineage>
        <taxon>Eukaryota</taxon>
        <taxon>Metazoa</taxon>
        <taxon>Ecdysozoa</taxon>
        <taxon>Arthropoda</taxon>
        <taxon>Hexapoda</taxon>
        <taxon>Insecta</taxon>
        <taxon>Pterygota</taxon>
        <taxon>Neoptera</taxon>
        <taxon>Endopterygota</taxon>
        <taxon>Coleoptera</taxon>
        <taxon>Polyphaga</taxon>
        <taxon>Elateriformia</taxon>
        <taxon>Elateroidea</taxon>
        <taxon>Elateridae</taxon>
        <taxon>Agrypninae</taxon>
        <taxon>Pyrophorini</taxon>
        <taxon>Ignelater</taxon>
    </lineage>
</organism>
<dbReference type="InterPro" id="IPR050951">
    <property type="entry name" value="Retrovirus_Pol_polyprotein"/>
</dbReference>